<comment type="pathway">
    <text evidence="10">Lipid metabolism; phospholipid metabolism.</text>
</comment>
<keyword evidence="7 10" id="KW-0472">Membrane</keyword>
<keyword evidence="12" id="KW-0012">Acyltransferase</keyword>
<evidence type="ECO:0000256" key="5">
    <source>
        <dbReference type="ARBA" id="ARBA00022989"/>
    </source>
</evidence>
<dbReference type="GO" id="GO:0008654">
    <property type="term" value="P:phospholipid biosynthetic process"/>
    <property type="evidence" value="ECO:0007669"/>
    <property type="project" value="UniProtKB-UniRule"/>
</dbReference>
<keyword evidence="9 10" id="KW-1208">Phospholipid metabolism</keyword>
<dbReference type="AlphaFoldDB" id="A0AAP6XB66"/>
<evidence type="ECO:0000256" key="3">
    <source>
        <dbReference type="ARBA" id="ARBA00022679"/>
    </source>
</evidence>
<evidence type="ECO:0000256" key="1">
    <source>
        <dbReference type="ARBA" id="ARBA00022475"/>
    </source>
</evidence>
<keyword evidence="3 10" id="KW-0808">Transferase</keyword>
<dbReference type="NCBIfam" id="TIGR00023">
    <property type="entry name" value="glycerol-3-phosphate 1-O-acyltransferase PlsY"/>
    <property type="match status" value="1"/>
</dbReference>
<reference evidence="13" key="1">
    <citation type="submission" date="2015-02" db="EMBL/GenBank/DDBJ databases">
        <title>Complete genome sequence of Francisella noatunensis subsp. orientalis FNO190 isolated from farm-raised Nile tilapia in Brazil.</title>
        <authorList>
            <person name="Figueiredo H.C.P."/>
            <person name="Leal C.A.G."/>
            <person name="Pereira F.L."/>
            <person name="Soares S.C."/>
            <person name="Goncalves L.A."/>
            <person name="Dorella F.A."/>
            <person name="Carvalho A.F."/>
            <person name="Azevedo V.A.C."/>
        </authorList>
    </citation>
    <scope>NUCLEOTIDE SEQUENCE [LARGE SCALE GENOMIC DNA]</scope>
    <source>
        <strain evidence="13">FNO190</strain>
    </source>
</reference>
<feature type="transmembrane region" description="Helical" evidence="10">
    <location>
        <begin position="142"/>
        <end position="175"/>
    </location>
</feature>
<keyword evidence="8 10" id="KW-0594">Phospholipid biosynthesis</keyword>
<dbReference type="SMART" id="SM01207">
    <property type="entry name" value="G3P_acyltransf"/>
    <property type="match status" value="1"/>
</dbReference>
<proteinExistence type="inferred from homology"/>
<gene>
    <name evidence="10 12" type="primary">plsY</name>
    <name evidence="12" type="ORF">CHQ83_07115</name>
    <name evidence="11" type="ORF">FNO190_0715</name>
</gene>
<comment type="function">
    <text evidence="10">Catalyzes the transfer of an acyl group from acyl-phosphate (acyl-PO(4)) to glycerol-3-phosphate (G3P) to form lysophosphatidic acid (LPA). This enzyme utilizes acyl-phosphate as fatty acyl donor, but not acyl-CoA or acyl-ACP.</text>
</comment>
<dbReference type="GeneID" id="45432883"/>
<dbReference type="Pfam" id="PF02660">
    <property type="entry name" value="G3P_acyltransf"/>
    <property type="match status" value="1"/>
</dbReference>
<comment type="subcellular location">
    <subcellularLocation>
        <location evidence="10">Cell membrane</location>
        <topology evidence="10">Multi-pass membrane protein</topology>
    </subcellularLocation>
</comment>
<comment type="catalytic activity">
    <reaction evidence="10">
        <text>an acyl phosphate + sn-glycerol 3-phosphate = a 1-acyl-sn-glycero-3-phosphate + phosphate</text>
        <dbReference type="Rhea" id="RHEA:34075"/>
        <dbReference type="ChEBI" id="CHEBI:43474"/>
        <dbReference type="ChEBI" id="CHEBI:57597"/>
        <dbReference type="ChEBI" id="CHEBI:57970"/>
        <dbReference type="ChEBI" id="CHEBI:59918"/>
        <dbReference type="EC" id="2.3.1.275"/>
    </reaction>
</comment>
<evidence type="ECO:0000313" key="14">
    <source>
        <dbReference type="Proteomes" id="UP000774689"/>
    </source>
</evidence>
<dbReference type="PANTHER" id="PTHR30309">
    <property type="entry name" value="INNER MEMBRANE PROTEIN YGIH"/>
    <property type="match status" value="1"/>
</dbReference>
<dbReference type="GO" id="GO:0043772">
    <property type="term" value="F:acyl-phosphate glycerol-3-phosphate acyltransferase activity"/>
    <property type="evidence" value="ECO:0007669"/>
    <property type="project" value="UniProtKB-UniRule"/>
</dbReference>
<dbReference type="RefSeq" id="WP_014715244.1">
    <property type="nucleotide sequence ID" value="NZ_CP011923.2"/>
</dbReference>
<name>A0AAP6XB66_9GAMM</name>
<dbReference type="Proteomes" id="UP000774689">
    <property type="component" value="Unassembled WGS sequence"/>
</dbReference>
<keyword evidence="6 10" id="KW-0443">Lipid metabolism</keyword>
<comment type="subunit">
    <text evidence="10">Probably interacts with PlsX.</text>
</comment>
<keyword evidence="13" id="KW-1185">Reference proteome</keyword>
<dbReference type="PANTHER" id="PTHR30309:SF0">
    <property type="entry name" value="GLYCEROL-3-PHOSPHATE ACYLTRANSFERASE-RELATED"/>
    <property type="match status" value="1"/>
</dbReference>
<dbReference type="EMBL" id="QPQM01000018">
    <property type="protein sequence ID" value="NIY56994.1"/>
    <property type="molecule type" value="Genomic_DNA"/>
</dbReference>
<evidence type="ECO:0000256" key="2">
    <source>
        <dbReference type="ARBA" id="ARBA00022516"/>
    </source>
</evidence>
<dbReference type="EC" id="2.3.1.275" evidence="10"/>
<evidence type="ECO:0000256" key="10">
    <source>
        <dbReference type="HAMAP-Rule" id="MF_01043"/>
    </source>
</evidence>
<keyword evidence="2 10" id="KW-0444">Lipid biosynthesis</keyword>
<evidence type="ECO:0000256" key="4">
    <source>
        <dbReference type="ARBA" id="ARBA00022692"/>
    </source>
</evidence>
<organism evidence="12 14">
    <name type="scientific">Francisella orientalis</name>
    <dbReference type="NCBI Taxonomy" id="299583"/>
    <lineage>
        <taxon>Bacteria</taxon>
        <taxon>Pseudomonadati</taxon>
        <taxon>Pseudomonadota</taxon>
        <taxon>Gammaproteobacteria</taxon>
        <taxon>Thiotrichales</taxon>
        <taxon>Francisellaceae</taxon>
        <taxon>Francisella</taxon>
    </lineage>
</organism>
<evidence type="ECO:0000256" key="8">
    <source>
        <dbReference type="ARBA" id="ARBA00023209"/>
    </source>
</evidence>
<feature type="transmembrane region" description="Helical" evidence="10">
    <location>
        <begin position="6"/>
        <end position="28"/>
    </location>
</feature>
<dbReference type="HAMAP" id="MF_01043">
    <property type="entry name" value="PlsY"/>
    <property type="match status" value="1"/>
</dbReference>
<feature type="transmembrane region" description="Helical" evidence="10">
    <location>
        <begin position="114"/>
        <end position="136"/>
    </location>
</feature>
<comment type="similarity">
    <text evidence="10">Belongs to the PlsY family.</text>
</comment>
<feature type="transmembrane region" description="Helical" evidence="10">
    <location>
        <begin position="81"/>
        <end position="102"/>
    </location>
</feature>
<keyword evidence="4 10" id="KW-0812">Transmembrane</keyword>
<dbReference type="GO" id="GO:0005886">
    <property type="term" value="C:plasma membrane"/>
    <property type="evidence" value="ECO:0007669"/>
    <property type="project" value="UniProtKB-SubCell"/>
</dbReference>
<reference evidence="12" key="3">
    <citation type="journal article" date="2020" name="Int. J. Syst. Evol. Microbiol.">
        <title>Reclassification of Francisella noatunensis subsp. orientalis Ottem et al. 2009 as Francisella orientalis sp. nov., Francisella noatunensis subsp. chilensis subsp. nov. and emended description of Francisella noatunensis.</title>
        <authorList>
            <person name="Ramirez-Paredes J.G."/>
            <person name="Larsson P."/>
            <person name="Thompson K.D."/>
            <person name="Penman D.J."/>
            <person name="Busse H.J."/>
            <person name="Ohrman C."/>
            <person name="Sjodin A."/>
            <person name="Soto E."/>
            <person name="Richards R.H."/>
            <person name="Adams A."/>
            <person name="Colquhoun D.J."/>
        </authorList>
    </citation>
    <scope>NUCLEOTIDE SEQUENCE</scope>
    <source>
        <strain evidence="12">LADL-07285A</strain>
    </source>
</reference>
<keyword evidence="1 10" id="KW-1003">Cell membrane</keyword>
<protein>
    <recommendedName>
        <fullName evidence="10">Glycerol-3-phosphate acyltransferase</fullName>
    </recommendedName>
    <alternativeName>
        <fullName evidence="10">Acyl-PO4 G3P acyltransferase</fullName>
    </alternativeName>
    <alternativeName>
        <fullName evidence="10">Acyl-phosphate--glycerol-3-phosphate acyltransferase</fullName>
    </alternativeName>
    <alternativeName>
        <fullName evidence="10">G3P acyltransferase</fullName>
        <shortName evidence="10">GPAT</shortName>
        <ecNumber evidence="10">2.3.1.275</ecNumber>
    </alternativeName>
    <alternativeName>
        <fullName evidence="10">Lysophosphatidic acid synthase</fullName>
        <shortName evidence="10">LPA synthase</shortName>
    </alternativeName>
</protein>
<sequence>MNFLNFSILVFAYLLGSINSAIIVCYIFRLPSPRSVGSGNPGTTNVLRIGGKAPAIITLAFDILKGLVPVVLAKVLTGNEFITACTALYAILGHIFPIFFGFKGGKGVATLIGTLFGFSWILGLIFVITWLCIAVITRYSSLSALIATVIASFSVIFTSDLQVVTPFLIIAIIILIKHRGNIQRLINGQESKIGDKAKAKNDSNLKFKKRVQIK</sequence>
<dbReference type="Proteomes" id="UP000035930">
    <property type="component" value="Chromosome"/>
</dbReference>
<dbReference type="EMBL" id="CP011923">
    <property type="protein sequence ID" value="AKN88492.1"/>
    <property type="molecule type" value="Genomic_DNA"/>
</dbReference>
<evidence type="ECO:0000256" key="9">
    <source>
        <dbReference type="ARBA" id="ARBA00023264"/>
    </source>
</evidence>
<evidence type="ECO:0000256" key="7">
    <source>
        <dbReference type="ARBA" id="ARBA00023136"/>
    </source>
</evidence>
<evidence type="ECO:0000256" key="6">
    <source>
        <dbReference type="ARBA" id="ARBA00023098"/>
    </source>
</evidence>
<evidence type="ECO:0000313" key="12">
    <source>
        <dbReference type="EMBL" id="NIY56994.1"/>
    </source>
</evidence>
<evidence type="ECO:0000313" key="11">
    <source>
        <dbReference type="EMBL" id="AKN88492.1"/>
    </source>
</evidence>
<reference evidence="11" key="2">
    <citation type="submission" date="2017-08" db="EMBL/GenBank/DDBJ databases">
        <title>Complete Genome Sequence of Francisella noatunensis subsp. orientalis strain FNO190.</title>
        <authorList>
            <person name="Pereira F.L."/>
            <person name="Goncalves L.A."/>
            <person name="Guilherme T.C."/>
            <person name="Soares S.C."/>
            <person name="Dorella F.A."/>
            <person name="Carvalho A.F."/>
            <person name="Leibowitz M.P."/>
            <person name="Leal C.A.G."/>
            <person name="Azevedo V.A.C."/>
            <person name="Figueiredo H.C.P."/>
        </authorList>
    </citation>
    <scope>NUCLEOTIDE SEQUENCE</scope>
    <source>
        <strain evidence="11">FNO190</strain>
    </source>
</reference>
<keyword evidence="5 10" id="KW-1133">Transmembrane helix</keyword>
<dbReference type="InterPro" id="IPR003811">
    <property type="entry name" value="G3P_acylTferase_PlsY"/>
</dbReference>
<evidence type="ECO:0000313" key="13">
    <source>
        <dbReference type="Proteomes" id="UP000035930"/>
    </source>
</evidence>
<accession>A0AAP6XB66</accession>